<dbReference type="Pfam" id="PF07789">
    <property type="entry name" value="DUF1627"/>
    <property type="match status" value="1"/>
</dbReference>
<sequence length="122" mass="13634">MNAVLTELNKLGKATADSISKGLNIDLNDVIDTLWKLKNQGIVKVKNGIWQAVEGVGSKTDIDSVQPVQPVQPVQNNIIGDLLRKSRKEARRAGRKQKRWEGACKALQELNKYRDLINELSE</sequence>
<evidence type="ECO:0008006" key="3">
    <source>
        <dbReference type="Google" id="ProtNLM"/>
    </source>
</evidence>
<dbReference type="Proteomes" id="UP000225383">
    <property type="component" value="Genome"/>
</dbReference>
<reference evidence="1 2" key="1">
    <citation type="journal article" date="2015" name="Sci. Rep.">
        <title>The Shiga toxin 2 production level in enterohemorrhagic Escherichia coli O157:H7 is correlated with the subtypes of toxin-encoding phage.</title>
        <authorList>
            <person name="Ogura Y."/>
            <person name="Mondal S.I."/>
            <person name="Islam M.R."/>
            <person name="Mako T."/>
            <person name="Arisawa K."/>
            <person name="Katsura K."/>
            <person name="Ooka T."/>
            <person name="Gotoh Y."/>
            <person name="Murase K."/>
            <person name="Ohnishi M."/>
            <person name="Hayashi T."/>
        </authorList>
    </citation>
    <scope>NUCLEOTIDE SEQUENCE [LARGE SCALE GENOMIC DNA]</scope>
</reference>
<proteinExistence type="predicted"/>
<evidence type="ECO:0000313" key="2">
    <source>
        <dbReference type="Proteomes" id="UP000225383"/>
    </source>
</evidence>
<organism evidence="1 2">
    <name type="scientific">Stx2-converting phage Stx2a_F723</name>
    <dbReference type="NCBI Taxonomy" id="1226256"/>
    <lineage>
        <taxon>Viruses</taxon>
        <taxon>Duplodnaviria</taxon>
        <taxon>Heunggongvirae</taxon>
        <taxon>Uroviricota</taxon>
        <taxon>Caudoviricetes</taxon>
        <taxon>Sepvirinae</taxon>
        <taxon>Traversvirus</taxon>
        <taxon>Traversvirus P27</taxon>
    </lineage>
</organism>
<evidence type="ECO:0000313" key="1">
    <source>
        <dbReference type="EMBL" id="BAT32149.1"/>
    </source>
</evidence>
<dbReference type="EMBL" id="AP012533">
    <property type="protein sequence ID" value="BAT32149.1"/>
    <property type="molecule type" value="Genomic_DNA"/>
</dbReference>
<name>A0A0P0ZCA9_9CAUD</name>
<dbReference type="InterPro" id="IPR012432">
    <property type="entry name" value="DUF1627"/>
</dbReference>
<protein>
    <recommendedName>
        <fullName evidence="3">DUF1627 domain-containing protein</fullName>
    </recommendedName>
</protein>
<accession>A0A0P0ZCA9</accession>